<name>A0A2S0WYD9_9MICO</name>
<organism evidence="2 3">
    <name type="scientific">Agromyces badenianii</name>
    <dbReference type="NCBI Taxonomy" id="2080742"/>
    <lineage>
        <taxon>Bacteria</taxon>
        <taxon>Bacillati</taxon>
        <taxon>Actinomycetota</taxon>
        <taxon>Actinomycetes</taxon>
        <taxon>Micrococcales</taxon>
        <taxon>Microbacteriaceae</taxon>
        <taxon>Agromyces</taxon>
    </lineage>
</organism>
<keyword evidence="3" id="KW-1185">Reference proteome</keyword>
<reference evidence="2 3" key="1">
    <citation type="submission" date="2018-04" db="EMBL/GenBank/DDBJ databases">
        <authorList>
            <person name="Li J."/>
        </authorList>
    </citation>
    <scope>NUCLEOTIDE SEQUENCE [LARGE SCALE GENOMIC DNA]</scope>
    <source>
        <strain evidence="3">30A</strain>
    </source>
</reference>
<dbReference type="EMBL" id="CP028913">
    <property type="protein sequence ID" value="AWB96373.1"/>
    <property type="molecule type" value="Genomic_DNA"/>
</dbReference>
<dbReference type="AlphaFoldDB" id="A0A2S0WYD9"/>
<evidence type="ECO:0000256" key="1">
    <source>
        <dbReference type="SAM" id="MobiDB-lite"/>
    </source>
</evidence>
<proteinExistence type="predicted"/>
<gene>
    <name evidence="2" type="ORF">DCE93_12535</name>
</gene>
<dbReference type="KEGG" id="agm:DCE93_12535"/>
<protein>
    <submittedName>
        <fullName evidence="2">Uncharacterized protein</fullName>
    </submittedName>
</protein>
<dbReference type="Proteomes" id="UP000244729">
    <property type="component" value="Chromosome"/>
</dbReference>
<feature type="region of interest" description="Disordered" evidence="1">
    <location>
        <begin position="20"/>
        <end position="52"/>
    </location>
</feature>
<evidence type="ECO:0000313" key="3">
    <source>
        <dbReference type="Proteomes" id="UP000244729"/>
    </source>
</evidence>
<sequence length="80" mass="8545">MAIARRVAYLAGEALQLAQRDVDASRPQHGPDQWDGKASGAGRRGGSSDLLAAPSADMLSRRRLRLASVNACLDRSRIGE</sequence>
<accession>A0A2S0WYD9</accession>
<evidence type="ECO:0000313" key="2">
    <source>
        <dbReference type="EMBL" id="AWB96373.1"/>
    </source>
</evidence>